<dbReference type="Proteomes" id="UP000050795">
    <property type="component" value="Unassembled WGS sequence"/>
</dbReference>
<evidence type="ECO:0000256" key="3">
    <source>
        <dbReference type="ARBA" id="ARBA00011738"/>
    </source>
</evidence>
<evidence type="ECO:0000256" key="2">
    <source>
        <dbReference type="ARBA" id="ARBA00007441"/>
    </source>
</evidence>
<dbReference type="FunFam" id="3.40.640.10:FF:000066">
    <property type="entry name" value="Aspartate aminotransferase"/>
    <property type="match status" value="1"/>
</dbReference>
<dbReference type="CDD" id="cd00609">
    <property type="entry name" value="AAT_like"/>
    <property type="match status" value="1"/>
</dbReference>
<dbReference type="Gene3D" id="3.40.640.10">
    <property type="entry name" value="Type I PLP-dependent aspartate aminotransferase-like (Major domain)"/>
    <property type="match status" value="1"/>
</dbReference>
<dbReference type="InterPro" id="IPR000796">
    <property type="entry name" value="Asp_trans"/>
</dbReference>
<dbReference type="SUPFAM" id="SSF53383">
    <property type="entry name" value="PLP-dependent transferases"/>
    <property type="match status" value="1"/>
</dbReference>
<protein>
    <recommendedName>
        <fullName evidence="7">Aspartate aminotransferase</fullName>
        <ecNumber evidence="7">2.6.1.1</ecNumber>
    </recommendedName>
</protein>
<dbReference type="EC" id="2.6.1.1" evidence="7"/>
<dbReference type="PANTHER" id="PTHR11879:SF55">
    <property type="entry name" value="GLUTAMATE OXALOACETATE TRANSAMINASE 1, ISOFORM B"/>
    <property type="match status" value="1"/>
</dbReference>
<dbReference type="PANTHER" id="PTHR11879">
    <property type="entry name" value="ASPARTATE AMINOTRANSFERASE"/>
    <property type="match status" value="1"/>
</dbReference>
<comment type="cofactor">
    <cofactor evidence="1">
        <name>pyridoxal 5'-phosphate</name>
        <dbReference type="ChEBI" id="CHEBI:597326"/>
    </cofactor>
</comment>
<dbReference type="AlphaFoldDB" id="A0AA85K9I3"/>
<dbReference type="FunFam" id="3.90.1150.10:FF:000001">
    <property type="entry name" value="Aspartate aminotransferase"/>
    <property type="match status" value="1"/>
</dbReference>
<organism evidence="9 10">
    <name type="scientific">Trichobilharzia regenti</name>
    <name type="common">Nasal bird schistosome</name>
    <dbReference type="NCBI Taxonomy" id="157069"/>
    <lineage>
        <taxon>Eukaryota</taxon>
        <taxon>Metazoa</taxon>
        <taxon>Spiralia</taxon>
        <taxon>Lophotrochozoa</taxon>
        <taxon>Platyhelminthes</taxon>
        <taxon>Trematoda</taxon>
        <taxon>Digenea</taxon>
        <taxon>Strigeidida</taxon>
        <taxon>Schistosomatoidea</taxon>
        <taxon>Schistosomatidae</taxon>
        <taxon>Trichobilharzia</taxon>
    </lineage>
</organism>
<reference evidence="10" key="2">
    <citation type="submission" date="2023-11" db="UniProtKB">
        <authorList>
            <consortium name="WormBaseParasite"/>
        </authorList>
    </citation>
    <scope>IDENTIFICATION</scope>
</reference>
<dbReference type="PROSITE" id="PS00105">
    <property type="entry name" value="AA_TRANSFER_CLASS_1"/>
    <property type="match status" value="1"/>
</dbReference>
<evidence type="ECO:0000256" key="1">
    <source>
        <dbReference type="ARBA" id="ARBA00001933"/>
    </source>
</evidence>
<sequence>MTSFFESVSDAAPIEVYALTEACNEDKDPNKVNLGVGAYRTNEGVPWVLPVVRTVESTMASDHNLNKEYLPVAGLDSLCKAASKLILGDTSELLSSKKADSCQTLGGTGAVYLALQFLFNISKCTSVYISNPSWPNHAGISRLVGLKINEYRYWDPSSRGVNFKNMLEDLTKAPERAIVILHACAHNPTGTDLSRDQWKELAELIKKKHLFPVFDMAYQGFASGDLDNDAWAVRLFASMNMELFVAQSFSKNFGLYNERVGNLLFITQDPVVTSRVKSQMKSIIRQTWSNPPQHGARIVATILNNPSLFTEWKSCVVTMAERVRQMRQGLYEGLKSLGTPGNWEHIVKQIGMFSFTGLSRSQVQYLRSKHHLYVMNDGRINMCALTTENIERISKAIHDAVCNIKE</sequence>
<dbReference type="InterPro" id="IPR015424">
    <property type="entry name" value="PyrdxlP-dep_Trfase"/>
</dbReference>
<accession>A0AA85K9I3</accession>
<reference evidence="9" key="1">
    <citation type="submission" date="2022-06" db="EMBL/GenBank/DDBJ databases">
        <authorList>
            <person name="Berger JAMES D."/>
            <person name="Berger JAMES D."/>
        </authorList>
    </citation>
    <scope>NUCLEOTIDE SEQUENCE [LARGE SCALE GENOMIC DNA]</scope>
</reference>
<keyword evidence="9" id="KW-1185">Reference proteome</keyword>
<dbReference type="PRINTS" id="PR00799">
    <property type="entry name" value="TRANSAMINASE"/>
</dbReference>
<comment type="subunit">
    <text evidence="3 7">Homodimer.</text>
</comment>
<proteinExistence type="inferred from homology"/>
<evidence type="ECO:0000256" key="5">
    <source>
        <dbReference type="ARBA" id="ARBA00022679"/>
    </source>
</evidence>
<evidence type="ECO:0000256" key="4">
    <source>
        <dbReference type="ARBA" id="ARBA00022576"/>
    </source>
</evidence>
<keyword evidence="6" id="KW-0663">Pyridoxal phosphate</keyword>
<dbReference type="InterPro" id="IPR004839">
    <property type="entry name" value="Aminotransferase_I/II_large"/>
</dbReference>
<dbReference type="WBParaSite" id="TREG1_63400.1">
    <property type="protein sequence ID" value="TREG1_63400.1"/>
    <property type="gene ID" value="TREG1_63400"/>
</dbReference>
<evidence type="ECO:0000256" key="7">
    <source>
        <dbReference type="RuleBase" id="RU000480"/>
    </source>
</evidence>
<dbReference type="Gene3D" id="3.90.1150.10">
    <property type="entry name" value="Aspartate Aminotransferase, domain 1"/>
    <property type="match status" value="1"/>
</dbReference>
<evidence type="ECO:0000313" key="9">
    <source>
        <dbReference type="Proteomes" id="UP000050795"/>
    </source>
</evidence>
<keyword evidence="4 7" id="KW-0032">Aminotransferase</keyword>
<dbReference type="Pfam" id="PF00155">
    <property type="entry name" value="Aminotran_1_2"/>
    <property type="match status" value="1"/>
</dbReference>
<dbReference type="InterPro" id="IPR004838">
    <property type="entry name" value="NHTrfase_class1_PyrdxlP-BS"/>
</dbReference>
<name>A0AA85K9I3_TRIRE</name>
<keyword evidence="5 7" id="KW-0808">Transferase</keyword>
<dbReference type="InterPro" id="IPR015421">
    <property type="entry name" value="PyrdxlP-dep_Trfase_major"/>
</dbReference>
<evidence type="ECO:0000256" key="6">
    <source>
        <dbReference type="ARBA" id="ARBA00022898"/>
    </source>
</evidence>
<dbReference type="GO" id="GO:0006532">
    <property type="term" value="P:aspartate biosynthetic process"/>
    <property type="evidence" value="ECO:0007669"/>
    <property type="project" value="TreeGrafter"/>
</dbReference>
<dbReference type="NCBIfam" id="NF006719">
    <property type="entry name" value="PRK09257.1"/>
    <property type="match status" value="1"/>
</dbReference>
<dbReference type="GO" id="GO:0030170">
    <property type="term" value="F:pyridoxal phosphate binding"/>
    <property type="evidence" value="ECO:0007669"/>
    <property type="project" value="InterPro"/>
</dbReference>
<comment type="catalytic activity">
    <reaction evidence="7">
        <text>L-aspartate + 2-oxoglutarate = oxaloacetate + L-glutamate</text>
        <dbReference type="Rhea" id="RHEA:21824"/>
        <dbReference type="ChEBI" id="CHEBI:16452"/>
        <dbReference type="ChEBI" id="CHEBI:16810"/>
        <dbReference type="ChEBI" id="CHEBI:29985"/>
        <dbReference type="ChEBI" id="CHEBI:29991"/>
        <dbReference type="EC" id="2.6.1.1"/>
    </reaction>
</comment>
<comment type="miscellaneous">
    <text evidence="7">In eukaryotes there are cytoplasmic, mitochondrial and chloroplastic isozymes.</text>
</comment>
<dbReference type="GO" id="GO:0005829">
    <property type="term" value="C:cytosol"/>
    <property type="evidence" value="ECO:0007669"/>
    <property type="project" value="TreeGrafter"/>
</dbReference>
<evidence type="ECO:0000259" key="8">
    <source>
        <dbReference type="Pfam" id="PF00155"/>
    </source>
</evidence>
<dbReference type="InterPro" id="IPR015422">
    <property type="entry name" value="PyrdxlP-dep_Trfase_small"/>
</dbReference>
<dbReference type="GO" id="GO:0004069">
    <property type="term" value="F:L-aspartate:2-oxoglutarate aminotransferase activity"/>
    <property type="evidence" value="ECO:0007669"/>
    <property type="project" value="UniProtKB-EC"/>
</dbReference>
<feature type="domain" description="Aminotransferase class I/classII large" evidence="8">
    <location>
        <begin position="30"/>
        <end position="397"/>
    </location>
</feature>
<evidence type="ECO:0000313" key="10">
    <source>
        <dbReference type="WBParaSite" id="TREG1_63400.1"/>
    </source>
</evidence>
<comment type="similarity">
    <text evidence="2">Belongs to the class-I pyridoxal-phosphate-dependent aminotransferase family.</text>
</comment>